<dbReference type="Pfam" id="PF04082">
    <property type="entry name" value="Fungal_trans"/>
    <property type="match status" value="1"/>
</dbReference>
<dbReference type="GO" id="GO:0003677">
    <property type="term" value="F:DNA binding"/>
    <property type="evidence" value="ECO:0007669"/>
    <property type="project" value="InterPro"/>
</dbReference>
<dbReference type="Proteomes" id="UP001172673">
    <property type="component" value="Unassembled WGS sequence"/>
</dbReference>
<accession>A0AA38X993</accession>
<protein>
    <recommendedName>
        <fullName evidence="4">Xylanolytic transcriptional activator regulatory domain-containing protein</fullName>
    </recommendedName>
</protein>
<evidence type="ECO:0000313" key="5">
    <source>
        <dbReference type="EMBL" id="KAJ9609125.1"/>
    </source>
</evidence>
<comment type="caution">
    <text evidence="5">The sequence shown here is derived from an EMBL/GenBank/DDBJ whole genome shotgun (WGS) entry which is preliminary data.</text>
</comment>
<dbReference type="InterPro" id="IPR007219">
    <property type="entry name" value="XnlR_reg_dom"/>
</dbReference>
<dbReference type="CDD" id="cd12148">
    <property type="entry name" value="fungal_TF_MHR"/>
    <property type="match status" value="1"/>
</dbReference>
<evidence type="ECO:0000259" key="4">
    <source>
        <dbReference type="Pfam" id="PF04082"/>
    </source>
</evidence>
<evidence type="ECO:0000256" key="2">
    <source>
        <dbReference type="ARBA" id="ARBA00023242"/>
    </source>
</evidence>
<keyword evidence="2" id="KW-0539">Nucleus</keyword>
<proteinExistence type="predicted"/>
<feature type="domain" description="Xylanolytic transcriptional activator regulatory" evidence="4">
    <location>
        <begin position="144"/>
        <end position="366"/>
    </location>
</feature>
<feature type="region of interest" description="Disordered" evidence="3">
    <location>
        <begin position="33"/>
        <end position="70"/>
    </location>
</feature>
<evidence type="ECO:0000256" key="1">
    <source>
        <dbReference type="ARBA" id="ARBA00004123"/>
    </source>
</evidence>
<gene>
    <name evidence="5" type="ORF">H2200_006896</name>
</gene>
<dbReference type="GO" id="GO:0005634">
    <property type="term" value="C:nucleus"/>
    <property type="evidence" value="ECO:0007669"/>
    <property type="project" value="UniProtKB-SubCell"/>
</dbReference>
<evidence type="ECO:0000256" key="3">
    <source>
        <dbReference type="SAM" id="MobiDB-lite"/>
    </source>
</evidence>
<organism evidence="5 6">
    <name type="scientific">Cladophialophora chaetospira</name>
    <dbReference type="NCBI Taxonomy" id="386627"/>
    <lineage>
        <taxon>Eukaryota</taxon>
        <taxon>Fungi</taxon>
        <taxon>Dikarya</taxon>
        <taxon>Ascomycota</taxon>
        <taxon>Pezizomycotina</taxon>
        <taxon>Eurotiomycetes</taxon>
        <taxon>Chaetothyriomycetidae</taxon>
        <taxon>Chaetothyriales</taxon>
        <taxon>Herpotrichiellaceae</taxon>
        <taxon>Cladophialophora</taxon>
    </lineage>
</organism>
<dbReference type="GO" id="GO:0008270">
    <property type="term" value="F:zinc ion binding"/>
    <property type="evidence" value="ECO:0007669"/>
    <property type="project" value="InterPro"/>
</dbReference>
<sequence length="671" mass="75088">MPPASNSDEVMQKLNRIESMLERQGHMLEHRLDVGPHSYSTHPDSLSQQQPSSLNSSPWTEADASHLDVPDAPPVGTVLMYGNGYERFVPGIATSDADAINELIQSASTPALSTNFPFTDESRASRKALLELLPLFHQCDELKNIFFEVFSPLFHILHDPAFDAEYASFRRTPGEVPLSFLALVFVVLSVSVNALDSDHPFLTDIGLEASPAANIKSLAAKYRSAAMKCLSADEFLWRHNLHTVQALVLLIYAISHSSGPSWSLLGTTFHICVSIGCHIDPSQLGLDPVRSEQRRRCWAGLMLLYTIQNAMLGNLAPMKLTDAATVRNPADLDDEDILLNGTLHRHSNASEPRPPTKMSYILLKFKLYSLASDICQFARTRGSVSGLLELEHRITEEEQEHEARFADGQQLPNYHVAHQLILNNYVHYLRLMLHRPYLQTNRSMSSRGMMLSRDQALQSRAHCTTSAMAILRNHEDLWREHRFKPYRWFVYSLGSFQAFLAASTLIVLLDSGSDDADRTEFIRVLHRCQARFEDMSARSDLCVKAAAILRKLLRTPPTRRDNLEPPLLVHQASSASDESEMCSNRDGHSSVGHAAPMMGYAQPGFGYEGETTKMDTSWFNCPPQMYDLMSLPTEQWLGGPSAMAWDWNGWLDVETPLGPETLVGGPGVMMR</sequence>
<dbReference type="EMBL" id="JAPDRK010000009">
    <property type="protein sequence ID" value="KAJ9609125.1"/>
    <property type="molecule type" value="Genomic_DNA"/>
</dbReference>
<dbReference type="AlphaFoldDB" id="A0AA38X993"/>
<dbReference type="PANTHER" id="PTHR31001:SF40">
    <property type="entry name" value="ZN(II)2CYS6 TRANSCRIPTION FACTOR (EUROFUNG)"/>
    <property type="match status" value="1"/>
</dbReference>
<name>A0AA38X993_9EURO</name>
<dbReference type="PANTHER" id="PTHR31001">
    <property type="entry name" value="UNCHARACTERIZED TRANSCRIPTIONAL REGULATORY PROTEIN"/>
    <property type="match status" value="1"/>
</dbReference>
<feature type="compositionally biased region" description="Low complexity" evidence="3">
    <location>
        <begin position="45"/>
        <end position="58"/>
    </location>
</feature>
<evidence type="ECO:0000313" key="6">
    <source>
        <dbReference type="Proteomes" id="UP001172673"/>
    </source>
</evidence>
<reference evidence="5" key="1">
    <citation type="submission" date="2022-10" db="EMBL/GenBank/DDBJ databases">
        <title>Culturing micro-colonial fungi from biological soil crusts in the Mojave desert and describing Neophaeococcomyces mojavensis, and introducing the new genera and species Taxawa tesnikishii.</title>
        <authorList>
            <person name="Kurbessoian T."/>
            <person name="Stajich J.E."/>
        </authorList>
    </citation>
    <scope>NUCLEOTIDE SEQUENCE</scope>
    <source>
        <strain evidence="5">TK_41</strain>
    </source>
</reference>
<dbReference type="GO" id="GO:0006351">
    <property type="term" value="P:DNA-templated transcription"/>
    <property type="evidence" value="ECO:0007669"/>
    <property type="project" value="InterPro"/>
</dbReference>
<keyword evidence="6" id="KW-1185">Reference proteome</keyword>
<comment type="subcellular location">
    <subcellularLocation>
        <location evidence="1">Nucleus</location>
    </subcellularLocation>
</comment>
<dbReference type="InterPro" id="IPR050613">
    <property type="entry name" value="Sec_Metabolite_Reg"/>
</dbReference>